<dbReference type="SUPFAM" id="SSF64076">
    <property type="entry name" value="MTH938-like"/>
    <property type="match status" value="1"/>
</dbReference>
<dbReference type="CDD" id="cd05560">
    <property type="entry name" value="Xcc1710_like"/>
    <property type="match status" value="1"/>
</dbReference>
<dbReference type="InterPro" id="IPR007523">
    <property type="entry name" value="NDUFAF3/AAMDC"/>
</dbReference>
<name>A0A3B0W8J7_9ZZZZ</name>
<dbReference type="PANTHER" id="PTHR21192:SF2">
    <property type="entry name" value="NADH DEHYDROGENASE [UBIQUINONE] 1 ALPHA SUBCOMPLEX ASSEMBLY FACTOR 3"/>
    <property type="match status" value="1"/>
</dbReference>
<reference evidence="1" key="1">
    <citation type="submission" date="2018-06" db="EMBL/GenBank/DDBJ databases">
        <authorList>
            <person name="Zhirakovskaya E."/>
        </authorList>
    </citation>
    <scope>NUCLEOTIDE SEQUENCE</scope>
</reference>
<evidence type="ECO:0000313" key="1">
    <source>
        <dbReference type="EMBL" id="VAW45649.1"/>
    </source>
</evidence>
<organism evidence="1">
    <name type="scientific">hydrothermal vent metagenome</name>
    <dbReference type="NCBI Taxonomy" id="652676"/>
    <lineage>
        <taxon>unclassified sequences</taxon>
        <taxon>metagenomes</taxon>
        <taxon>ecological metagenomes</taxon>
    </lineage>
</organism>
<gene>
    <name evidence="1" type="ORF">MNBD_GAMMA04-877</name>
</gene>
<proteinExistence type="predicted"/>
<dbReference type="AlphaFoldDB" id="A0A3B0W8J7"/>
<sequence length="131" mass="14731">MKFTEHRDSNIFAVKHYSPNLVKVNQLTFTKSFFITQFTTESDWPCECMSQLTLERVDQLLDSKAEVIILGTGEKQVFPDPKIFAYCASKGVGLEVMANNAACRTYNVLTSEDREVALALILETGNNAKDE</sequence>
<protein>
    <submittedName>
        <fullName evidence="1">Membrane protein</fullName>
    </submittedName>
</protein>
<dbReference type="Gene3D" id="3.40.1230.10">
    <property type="entry name" value="MTH938-like"/>
    <property type="match status" value="1"/>
</dbReference>
<dbReference type="Pfam" id="PF04430">
    <property type="entry name" value="DUF498"/>
    <property type="match status" value="1"/>
</dbReference>
<dbReference type="InterPro" id="IPR036748">
    <property type="entry name" value="MTH938-like_sf"/>
</dbReference>
<dbReference type="EMBL" id="UOFB01000099">
    <property type="protein sequence ID" value="VAW45649.1"/>
    <property type="molecule type" value="Genomic_DNA"/>
</dbReference>
<dbReference type="PANTHER" id="PTHR21192">
    <property type="entry name" value="NUCLEAR PROTEIN E3-3"/>
    <property type="match status" value="1"/>
</dbReference>
<accession>A0A3B0W8J7</accession>